<protein>
    <recommendedName>
        <fullName evidence="7 14">Ribonuclease HII</fullName>
        <shortName evidence="14">RNase HII</shortName>
        <ecNumber evidence="6 14">3.1.26.4</ecNumber>
    </recommendedName>
</protein>
<evidence type="ECO:0000256" key="17">
    <source>
        <dbReference type="SAM" id="Coils"/>
    </source>
</evidence>
<accession>A0A1T4MA64</accession>
<comment type="cofactor">
    <cofactor evidence="2">
        <name>Mg(2+)</name>
        <dbReference type="ChEBI" id="CHEBI:18420"/>
    </cofactor>
</comment>
<dbReference type="PROSITE" id="PS51975">
    <property type="entry name" value="RNASE_H_2"/>
    <property type="match status" value="1"/>
</dbReference>
<comment type="similarity">
    <text evidence="5 14 16">Belongs to the RNase HII family.</text>
</comment>
<comment type="subcellular location">
    <subcellularLocation>
        <location evidence="4 14">Cytoplasm</location>
    </subcellularLocation>
</comment>
<dbReference type="GO" id="GO:0003723">
    <property type="term" value="F:RNA binding"/>
    <property type="evidence" value="ECO:0007669"/>
    <property type="project" value="UniProtKB-UniRule"/>
</dbReference>
<dbReference type="GO" id="GO:0043137">
    <property type="term" value="P:DNA replication, removal of RNA primer"/>
    <property type="evidence" value="ECO:0007669"/>
    <property type="project" value="TreeGrafter"/>
</dbReference>
<dbReference type="InterPro" id="IPR012337">
    <property type="entry name" value="RNaseH-like_sf"/>
</dbReference>
<evidence type="ECO:0000256" key="13">
    <source>
        <dbReference type="ARBA" id="ARBA00023211"/>
    </source>
</evidence>
<evidence type="ECO:0000256" key="3">
    <source>
        <dbReference type="ARBA" id="ARBA00004065"/>
    </source>
</evidence>
<evidence type="ECO:0000256" key="6">
    <source>
        <dbReference type="ARBA" id="ARBA00012180"/>
    </source>
</evidence>
<proteinExistence type="inferred from homology"/>
<feature type="coiled-coil region" evidence="17">
    <location>
        <begin position="1"/>
        <end position="59"/>
    </location>
</feature>
<evidence type="ECO:0000256" key="5">
    <source>
        <dbReference type="ARBA" id="ARBA00007383"/>
    </source>
</evidence>
<evidence type="ECO:0000256" key="1">
    <source>
        <dbReference type="ARBA" id="ARBA00000077"/>
    </source>
</evidence>
<feature type="binding site" evidence="14 15">
    <location>
        <position position="83"/>
    </location>
    <ligand>
        <name>a divalent metal cation</name>
        <dbReference type="ChEBI" id="CHEBI:60240"/>
    </ligand>
</feature>
<dbReference type="OrthoDB" id="9803420at2"/>
<evidence type="ECO:0000256" key="7">
    <source>
        <dbReference type="ARBA" id="ARBA00019179"/>
    </source>
</evidence>
<keyword evidence="11 14" id="KW-0255">Endonuclease</keyword>
<dbReference type="RefSeq" id="WP_078809873.1">
    <property type="nucleotide sequence ID" value="NZ_FUWM01000010.1"/>
</dbReference>
<dbReference type="InterPro" id="IPR022898">
    <property type="entry name" value="RNase_HII"/>
</dbReference>
<dbReference type="GO" id="GO:0030145">
    <property type="term" value="F:manganese ion binding"/>
    <property type="evidence" value="ECO:0007669"/>
    <property type="project" value="UniProtKB-UniRule"/>
</dbReference>
<dbReference type="GO" id="GO:0005737">
    <property type="term" value="C:cytoplasm"/>
    <property type="evidence" value="ECO:0007669"/>
    <property type="project" value="UniProtKB-SubCell"/>
</dbReference>
<dbReference type="GO" id="GO:0006298">
    <property type="term" value="P:mismatch repair"/>
    <property type="evidence" value="ECO:0007669"/>
    <property type="project" value="TreeGrafter"/>
</dbReference>
<evidence type="ECO:0000256" key="16">
    <source>
        <dbReference type="RuleBase" id="RU003515"/>
    </source>
</evidence>
<dbReference type="PANTHER" id="PTHR10954:SF18">
    <property type="entry name" value="RIBONUCLEASE HII"/>
    <property type="match status" value="1"/>
</dbReference>
<dbReference type="HAMAP" id="MF_00052_B">
    <property type="entry name" value="RNase_HII_B"/>
    <property type="match status" value="1"/>
</dbReference>
<keyword evidence="17" id="KW-0175">Coiled coil</keyword>
<evidence type="ECO:0000256" key="11">
    <source>
        <dbReference type="ARBA" id="ARBA00022759"/>
    </source>
</evidence>
<dbReference type="NCBIfam" id="NF000595">
    <property type="entry name" value="PRK00015.1-3"/>
    <property type="match status" value="1"/>
</dbReference>
<feature type="binding site" evidence="14 15">
    <location>
        <position position="174"/>
    </location>
    <ligand>
        <name>a divalent metal cation</name>
        <dbReference type="ChEBI" id="CHEBI:60240"/>
    </ligand>
</feature>
<gene>
    <name evidence="14" type="primary">rnhB</name>
    <name evidence="19" type="ORF">SAMN02745118_01395</name>
</gene>
<name>A0A1T4MA64_9FIRM</name>
<keyword evidence="20" id="KW-1185">Reference proteome</keyword>
<dbReference type="EMBL" id="FUWM01000010">
    <property type="protein sequence ID" value="SJZ63668.1"/>
    <property type="molecule type" value="Genomic_DNA"/>
</dbReference>
<dbReference type="GO" id="GO:0004523">
    <property type="term" value="F:RNA-DNA hybrid ribonuclease activity"/>
    <property type="evidence" value="ECO:0007669"/>
    <property type="project" value="UniProtKB-UniRule"/>
</dbReference>
<evidence type="ECO:0000256" key="10">
    <source>
        <dbReference type="ARBA" id="ARBA00022723"/>
    </source>
</evidence>
<comment type="catalytic activity">
    <reaction evidence="1 14 15 16">
        <text>Endonucleolytic cleavage to 5'-phosphomonoester.</text>
        <dbReference type="EC" id="3.1.26.4"/>
    </reaction>
</comment>
<dbReference type="NCBIfam" id="NF000594">
    <property type="entry name" value="PRK00015.1-1"/>
    <property type="match status" value="1"/>
</dbReference>
<dbReference type="GO" id="GO:0032299">
    <property type="term" value="C:ribonuclease H2 complex"/>
    <property type="evidence" value="ECO:0007669"/>
    <property type="project" value="TreeGrafter"/>
</dbReference>
<keyword evidence="10 14" id="KW-0479">Metal-binding</keyword>
<organism evidence="19 20">
    <name type="scientific">Selenihalanaerobacter shriftii</name>
    <dbReference type="NCBI Taxonomy" id="142842"/>
    <lineage>
        <taxon>Bacteria</taxon>
        <taxon>Bacillati</taxon>
        <taxon>Bacillota</taxon>
        <taxon>Clostridia</taxon>
        <taxon>Halanaerobiales</taxon>
        <taxon>Halobacteroidaceae</taxon>
        <taxon>Selenihalanaerobacter</taxon>
    </lineage>
</organism>
<evidence type="ECO:0000256" key="9">
    <source>
        <dbReference type="ARBA" id="ARBA00022722"/>
    </source>
</evidence>
<keyword evidence="9 14" id="KW-0540">Nuclease</keyword>
<keyword evidence="8 14" id="KW-0963">Cytoplasm</keyword>
<dbReference type="InterPro" id="IPR024567">
    <property type="entry name" value="RNase_HII/HIII_dom"/>
</dbReference>
<sequence length="315" mass="35799">MELEELSIKEIKSELKEMELEAVSEELIMELESDSRKGVQKLAKQYRRKKQRASEERIRFHKMQEIENSCYAKGYKLIGGIDEAGRGPLAGPVAASVVILPKKIYIPGLNDSKQLSESKREELFDIIKEEAIDYGVGIIDSNRIDEINILNANYEAMKQAIAKLEKTPDYLLVDGEEIPNLDIDQKKIIDGDARSISIAAASILAKVTRDRMLVEYDQEYPEYGFAGHKGYGTAEHIAALNEHGPCKIHRYTFSKVREAALGEDYYLFKEGLEKAKSIEEIEVIANTIKECEKILSQIELDELRNIFIKQKRKIG</sequence>
<feature type="domain" description="RNase H type-2" evidence="18">
    <location>
        <begin position="76"/>
        <end position="265"/>
    </location>
</feature>
<evidence type="ECO:0000256" key="2">
    <source>
        <dbReference type="ARBA" id="ARBA00001946"/>
    </source>
</evidence>
<dbReference type="InterPro" id="IPR001352">
    <property type="entry name" value="RNase_HII/HIII"/>
</dbReference>
<dbReference type="PANTHER" id="PTHR10954">
    <property type="entry name" value="RIBONUCLEASE H2 SUBUNIT A"/>
    <property type="match status" value="1"/>
</dbReference>
<dbReference type="SUPFAM" id="SSF53098">
    <property type="entry name" value="Ribonuclease H-like"/>
    <property type="match status" value="1"/>
</dbReference>
<dbReference type="InterPro" id="IPR036397">
    <property type="entry name" value="RNaseH_sf"/>
</dbReference>
<comment type="function">
    <text evidence="3 14 16">Endonuclease that specifically degrades the RNA of RNA-DNA hybrids.</text>
</comment>
<evidence type="ECO:0000259" key="18">
    <source>
        <dbReference type="PROSITE" id="PS51975"/>
    </source>
</evidence>
<evidence type="ECO:0000313" key="19">
    <source>
        <dbReference type="EMBL" id="SJZ63668.1"/>
    </source>
</evidence>
<reference evidence="20" key="1">
    <citation type="submission" date="2017-02" db="EMBL/GenBank/DDBJ databases">
        <authorList>
            <person name="Varghese N."/>
            <person name="Submissions S."/>
        </authorList>
    </citation>
    <scope>NUCLEOTIDE SEQUENCE [LARGE SCALE GENOMIC DNA]</scope>
    <source>
        <strain evidence="20">ATCC BAA-73</strain>
    </source>
</reference>
<dbReference type="CDD" id="cd07182">
    <property type="entry name" value="RNase_HII_bacteria_HII_like"/>
    <property type="match status" value="1"/>
</dbReference>
<dbReference type="Proteomes" id="UP000190625">
    <property type="component" value="Unassembled WGS sequence"/>
</dbReference>
<keyword evidence="12 14" id="KW-0378">Hydrolase</keyword>
<dbReference type="AlphaFoldDB" id="A0A1T4MA64"/>
<evidence type="ECO:0000256" key="12">
    <source>
        <dbReference type="ARBA" id="ARBA00022801"/>
    </source>
</evidence>
<comment type="cofactor">
    <cofactor evidence="14 15">
        <name>Mn(2+)</name>
        <dbReference type="ChEBI" id="CHEBI:29035"/>
    </cofactor>
    <cofactor evidence="14 15">
        <name>Mg(2+)</name>
        <dbReference type="ChEBI" id="CHEBI:18420"/>
    </cofactor>
    <text evidence="14 15">Manganese or magnesium. Binds 1 divalent metal ion per monomer in the absence of substrate. May bind a second metal ion after substrate binding.</text>
</comment>
<evidence type="ECO:0000256" key="15">
    <source>
        <dbReference type="PROSITE-ProRule" id="PRU01319"/>
    </source>
</evidence>
<dbReference type="STRING" id="142842.SAMN02745118_01395"/>
<keyword evidence="13 14" id="KW-0464">Manganese</keyword>
<dbReference type="EC" id="3.1.26.4" evidence="6 14"/>
<feature type="binding site" evidence="14 15">
    <location>
        <position position="82"/>
    </location>
    <ligand>
        <name>a divalent metal cation</name>
        <dbReference type="ChEBI" id="CHEBI:60240"/>
    </ligand>
</feature>
<dbReference type="Gene3D" id="3.30.420.10">
    <property type="entry name" value="Ribonuclease H-like superfamily/Ribonuclease H"/>
    <property type="match status" value="1"/>
</dbReference>
<evidence type="ECO:0000256" key="14">
    <source>
        <dbReference type="HAMAP-Rule" id="MF_00052"/>
    </source>
</evidence>
<evidence type="ECO:0000256" key="4">
    <source>
        <dbReference type="ARBA" id="ARBA00004496"/>
    </source>
</evidence>
<evidence type="ECO:0000313" key="20">
    <source>
        <dbReference type="Proteomes" id="UP000190625"/>
    </source>
</evidence>
<evidence type="ECO:0000256" key="8">
    <source>
        <dbReference type="ARBA" id="ARBA00022490"/>
    </source>
</evidence>
<dbReference type="FunFam" id="3.30.420.10:FF:000006">
    <property type="entry name" value="Ribonuclease HII"/>
    <property type="match status" value="1"/>
</dbReference>
<dbReference type="Pfam" id="PF01351">
    <property type="entry name" value="RNase_HII"/>
    <property type="match status" value="1"/>
</dbReference>